<evidence type="ECO:0000256" key="7">
    <source>
        <dbReference type="ARBA" id="ARBA00074724"/>
    </source>
</evidence>
<feature type="compositionally biased region" description="Basic and acidic residues" evidence="10">
    <location>
        <begin position="421"/>
        <end position="435"/>
    </location>
</feature>
<evidence type="ECO:0000256" key="9">
    <source>
        <dbReference type="SAM" id="Coils"/>
    </source>
</evidence>
<dbReference type="OrthoDB" id="76453at2759"/>
<sequence>MAAASVSETSASQFSNILAEPSKSNGNMGHDCSSSYVIYPPDKPFLNSDLRRSPNKPTFAYPESNSRAIFSALKNLQDKIRRLELERIQAEESVKTLSKETIEYKKVLDEQIQERENSKNEESKHNQELTSQLLAAENKCNLLEKQLEYMRNMIKHAEMERTSVLEKQKKMQELEAKLHQEEQERKRMQAKAAQLQIGLERNRLIFEDKATSCVPNAKRIKKKKSKPPEKKGSRNYFAAQPHYRLCLGDMPFVAGKSTSPSHAVVANVQHVLHLMKQHSKVLCNDRVVSSVPLAKQVSSRSGKSKKSATPSPSSSINEELAEVLETLQDEFGQMSFDHQQLAKLIQESPTTELKDNLECELEALVGRMEAKANQITKVRKYQAQLEKQKLEKQKRGLRTTKKTLEEGNSSGRSSATTGTTNKKDFAKPRPGEKSRKNLQLLKDMQTIQNSLQSNSLCWDY</sequence>
<evidence type="ECO:0000256" key="10">
    <source>
        <dbReference type="SAM" id="MobiDB-lite"/>
    </source>
</evidence>
<proteinExistence type="inferred from homology"/>
<evidence type="ECO:0000259" key="12">
    <source>
        <dbReference type="Pfam" id="PF14073"/>
    </source>
</evidence>
<evidence type="ECO:0000256" key="2">
    <source>
        <dbReference type="ARBA" id="ARBA00008179"/>
    </source>
</evidence>
<accession>A0A2U4AED9</accession>
<dbReference type="GO" id="GO:0043015">
    <property type="term" value="F:gamma-tubulin binding"/>
    <property type="evidence" value="ECO:0007669"/>
    <property type="project" value="InterPro"/>
</dbReference>
<evidence type="ECO:0000256" key="8">
    <source>
        <dbReference type="ARBA" id="ARBA00078763"/>
    </source>
</evidence>
<evidence type="ECO:0000313" key="14">
    <source>
        <dbReference type="RefSeq" id="XP_019779338.1"/>
    </source>
</evidence>
<dbReference type="GO" id="GO:0005874">
    <property type="term" value="C:microtubule"/>
    <property type="evidence" value="ECO:0007669"/>
    <property type="project" value="UniProtKB-KW"/>
</dbReference>
<dbReference type="Proteomes" id="UP000245320">
    <property type="component" value="Chromosome 8"/>
</dbReference>
<evidence type="ECO:0000259" key="11">
    <source>
        <dbReference type="Pfam" id="PF06657"/>
    </source>
</evidence>
<dbReference type="InterPro" id="IPR051756">
    <property type="entry name" value="Centrosomal_MT-associated"/>
</dbReference>
<dbReference type="GeneID" id="101324341"/>
<comment type="subcellular location">
    <subcellularLocation>
        <location evidence="1">Cytoplasm</location>
        <location evidence="1">Cytoskeleton</location>
        <location evidence="1">Microtubule organizing center</location>
        <location evidence="1">Centrosome</location>
    </subcellularLocation>
</comment>
<feature type="coiled-coil region" evidence="9">
    <location>
        <begin position="66"/>
        <end position="198"/>
    </location>
</feature>
<organism evidence="13 14">
    <name type="scientific">Tursiops truncatus</name>
    <name type="common">Atlantic bottle-nosed dolphin</name>
    <name type="synonym">Delphinus truncatus</name>
    <dbReference type="NCBI Taxonomy" id="9739"/>
    <lineage>
        <taxon>Eukaryota</taxon>
        <taxon>Metazoa</taxon>
        <taxon>Chordata</taxon>
        <taxon>Craniata</taxon>
        <taxon>Vertebrata</taxon>
        <taxon>Euteleostomi</taxon>
        <taxon>Mammalia</taxon>
        <taxon>Eutheria</taxon>
        <taxon>Laurasiatheria</taxon>
        <taxon>Artiodactyla</taxon>
        <taxon>Whippomorpha</taxon>
        <taxon>Cetacea</taxon>
        <taxon>Odontoceti</taxon>
        <taxon>Delphinidae</taxon>
        <taxon>Tursiops</taxon>
    </lineage>
</organism>
<keyword evidence="4" id="KW-0493">Microtubule</keyword>
<evidence type="ECO:0000313" key="13">
    <source>
        <dbReference type="Proteomes" id="UP000245320"/>
    </source>
</evidence>
<evidence type="ECO:0000256" key="1">
    <source>
        <dbReference type="ARBA" id="ARBA00004300"/>
    </source>
</evidence>
<dbReference type="AlphaFoldDB" id="A0A2U4AED9"/>
<dbReference type="Pfam" id="PF06657">
    <property type="entry name" value="Cep57_MT_bd"/>
    <property type="match status" value="1"/>
</dbReference>
<dbReference type="GO" id="GO:0042802">
    <property type="term" value="F:identical protein binding"/>
    <property type="evidence" value="ECO:0007669"/>
    <property type="project" value="InterPro"/>
</dbReference>
<keyword evidence="3" id="KW-0963">Cytoplasm</keyword>
<evidence type="ECO:0000256" key="5">
    <source>
        <dbReference type="ARBA" id="ARBA00023054"/>
    </source>
</evidence>
<dbReference type="Pfam" id="PF14073">
    <property type="entry name" value="Cep57_CLD"/>
    <property type="match status" value="1"/>
</dbReference>
<name>A0A2U4AED9_TURTR</name>
<evidence type="ECO:0000256" key="4">
    <source>
        <dbReference type="ARBA" id="ARBA00022701"/>
    </source>
</evidence>
<dbReference type="RefSeq" id="XP_019779338.1">
    <property type="nucleotide sequence ID" value="XM_019923779.2"/>
</dbReference>
<reference evidence="14" key="1">
    <citation type="submission" date="2025-08" db="UniProtKB">
        <authorList>
            <consortium name="RefSeq"/>
        </authorList>
    </citation>
    <scope>IDENTIFICATION</scope>
    <source>
        <tissue evidence="14">Spleen</tissue>
    </source>
</reference>
<feature type="compositionally biased region" description="Low complexity" evidence="10">
    <location>
        <begin position="407"/>
        <end position="420"/>
    </location>
</feature>
<feature type="domain" description="Cep57 centrosome localisation" evidence="12">
    <location>
        <begin position="68"/>
        <end position="172"/>
    </location>
</feature>
<dbReference type="InterPro" id="IPR024957">
    <property type="entry name" value="Cep57_MT-bd_dom"/>
</dbReference>
<protein>
    <recommendedName>
        <fullName evidence="7">Centrosomal protein of 57 kDa</fullName>
    </recommendedName>
    <alternativeName>
        <fullName evidence="8">Translokin</fullName>
    </alternativeName>
</protein>
<evidence type="ECO:0000256" key="6">
    <source>
        <dbReference type="ARBA" id="ARBA00023212"/>
    </source>
</evidence>
<dbReference type="InterPro" id="IPR025913">
    <property type="entry name" value="Cep57_CLD"/>
</dbReference>
<dbReference type="PANTHER" id="PTHR19336">
    <property type="entry name" value="UNCHARACTERIZED DUF1167"/>
    <property type="match status" value="1"/>
</dbReference>
<keyword evidence="6" id="KW-0206">Cytoskeleton</keyword>
<keyword evidence="5 9" id="KW-0175">Coiled coil</keyword>
<feature type="region of interest" description="Disordered" evidence="10">
    <location>
        <begin position="294"/>
        <end position="317"/>
    </location>
</feature>
<comment type="similarity">
    <text evidence="2">Belongs to the translokin family.</text>
</comment>
<feature type="domain" description="Cep57 centrosome microtubule-binding" evidence="11">
    <location>
        <begin position="308"/>
        <end position="380"/>
    </location>
</feature>
<dbReference type="GO" id="GO:0005813">
    <property type="term" value="C:centrosome"/>
    <property type="evidence" value="ECO:0007669"/>
    <property type="project" value="UniProtKB-SubCell"/>
</dbReference>
<evidence type="ECO:0000256" key="3">
    <source>
        <dbReference type="ARBA" id="ARBA00022490"/>
    </source>
</evidence>
<gene>
    <name evidence="14" type="primary">CEP57</name>
</gene>
<dbReference type="FunFam" id="1.20.58.90:FF:000003">
    <property type="entry name" value="Centrosomal protein of 57 kDa"/>
    <property type="match status" value="1"/>
</dbReference>
<feature type="region of interest" description="Disordered" evidence="10">
    <location>
        <begin position="1"/>
        <end position="34"/>
    </location>
</feature>
<keyword evidence="13" id="KW-1185">Reference proteome</keyword>
<dbReference type="CTD" id="9702"/>
<feature type="region of interest" description="Disordered" evidence="10">
    <location>
        <begin position="390"/>
        <end position="437"/>
    </location>
</feature>
<dbReference type="GO" id="GO:0008017">
    <property type="term" value="F:microtubule binding"/>
    <property type="evidence" value="ECO:0007669"/>
    <property type="project" value="InterPro"/>
</dbReference>
<dbReference type="Gene3D" id="1.20.58.90">
    <property type="match status" value="1"/>
</dbReference>
<dbReference type="PANTHER" id="PTHR19336:SF11">
    <property type="entry name" value="CENTROSOMAL PROTEIN OF 57 KDA"/>
    <property type="match status" value="1"/>
</dbReference>